<dbReference type="AlphaFoldDB" id="A0A0L6U2T2"/>
<accession>A0A0L6U2T2</accession>
<dbReference type="InterPro" id="IPR013974">
    <property type="entry name" value="SAF"/>
</dbReference>
<reference evidence="3" key="1">
    <citation type="submission" date="2015-07" db="EMBL/GenBank/DDBJ databases">
        <title>Draft genome sequence of Acetobacterium bakii DSM 8293, a potential psychrophilic chemical producer through syngas fermentation.</title>
        <authorList>
            <person name="Song Y."/>
            <person name="Hwang S."/>
            <person name="Cho B.-K."/>
        </authorList>
    </citation>
    <scope>NUCLEOTIDE SEQUENCE [LARGE SCALE GENOMIC DNA]</scope>
    <source>
        <strain evidence="3">DSM 8239</strain>
    </source>
</reference>
<name>A0A0L6U2T2_9FIRM</name>
<dbReference type="PATRIC" id="fig|52689.4.peg.263"/>
<keyword evidence="3" id="KW-1185">Reference proteome</keyword>
<dbReference type="PANTHER" id="PTHR42966">
    <property type="entry name" value="N-ACETYLNEURAMINATE SYNTHASE"/>
    <property type="match status" value="1"/>
</dbReference>
<dbReference type="SUPFAM" id="SSF51569">
    <property type="entry name" value="Aldolase"/>
    <property type="match status" value="1"/>
</dbReference>
<evidence type="ECO:0000313" key="3">
    <source>
        <dbReference type="Proteomes" id="UP000036873"/>
    </source>
</evidence>
<dbReference type="Gene3D" id="3.20.20.70">
    <property type="entry name" value="Aldolase class I"/>
    <property type="match status" value="1"/>
</dbReference>
<organism evidence="2 3">
    <name type="scientific">Acetobacterium bakii</name>
    <dbReference type="NCBI Taxonomy" id="52689"/>
    <lineage>
        <taxon>Bacteria</taxon>
        <taxon>Bacillati</taxon>
        <taxon>Bacillota</taxon>
        <taxon>Clostridia</taxon>
        <taxon>Eubacteriales</taxon>
        <taxon>Eubacteriaceae</taxon>
        <taxon>Acetobacterium</taxon>
    </lineage>
</organism>
<dbReference type="Proteomes" id="UP000036873">
    <property type="component" value="Unassembled WGS sequence"/>
</dbReference>
<dbReference type="InterPro" id="IPR013132">
    <property type="entry name" value="PseI/NeuA/B-like_N"/>
</dbReference>
<gene>
    <name evidence="2" type="ORF">AKG39_05860</name>
</gene>
<protein>
    <submittedName>
        <fullName evidence="2">N-acetylneuraminate synthase</fullName>
    </submittedName>
</protein>
<dbReference type="PROSITE" id="PS50844">
    <property type="entry name" value="AFP_LIKE"/>
    <property type="match status" value="1"/>
</dbReference>
<comment type="caution">
    <text evidence="2">The sequence shown here is derived from an EMBL/GenBank/DDBJ whole genome shotgun (WGS) entry which is preliminary data.</text>
</comment>
<dbReference type="InterPro" id="IPR051690">
    <property type="entry name" value="PseI-like"/>
</dbReference>
<dbReference type="Gene3D" id="3.90.1210.10">
    <property type="entry name" value="Antifreeze-like/N-acetylneuraminic acid synthase C-terminal domain"/>
    <property type="match status" value="1"/>
</dbReference>
<dbReference type="GO" id="GO:0047444">
    <property type="term" value="F:N-acylneuraminate-9-phosphate synthase activity"/>
    <property type="evidence" value="ECO:0007669"/>
    <property type="project" value="TreeGrafter"/>
</dbReference>
<feature type="domain" description="AFP-like" evidence="1">
    <location>
        <begin position="289"/>
        <end position="346"/>
    </location>
</feature>
<sequence length="346" mass="38474">MNISDFDFNSEKTFIIGELSANHNGSLDVALKTIRALKDIGADAVKIQTYTPDTITLDCNNSYFRITQGTIWDGTTLHQLYQTAFTPWEWHSQIFEVAKEQGLICFSSPFDKTAVDFLEELDVPAYKIASFEITDTNLIEYAASKGKPMIISTGIATIGEIQEAVNICKRVGNEQIILLKCTSVYPSPKESINLRTIPNLKETFNVISGLSDHTLGISIPIAAVALGARVIEKHVILDKSIGGPDSSFSLEISEFKQMVDSIREVEKAMGTVSYDLDLKSLKSREHVRSLFFAQDMERGEVINEENVRSVRPGFGLEPKYFNDILGKKIVKAVKKGTPVAWKLVEL</sequence>
<dbReference type="EMBL" id="LGYO01000011">
    <property type="protein sequence ID" value="KNZ42662.1"/>
    <property type="molecule type" value="Genomic_DNA"/>
</dbReference>
<proteinExistence type="predicted"/>
<dbReference type="InterPro" id="IPR036732">
    <property type="entry name" value="AFP_Neu5c_C_sf"/>
</dbReference>
<dbReference type="OrthoDB" id="9814210at2"/>
<dbReference type="CDD" id="cd11615">
    <property type="entry name" value="SAF_NeuB_like"/>
    <property type="match status" value="1"/>
</dbReference>
<dbReference type="Pfam" id="PF08666">
    <property type="entry name" value="SAF"/>
    <property type="match status" value="1"/>
</dbReference>
<dbReference type="InterPro" id="IPR057736">
    <property type="entry name" value="SAF_PseI/NeuA/NeuB"/>
</dbReference>
<dbReference type="InterPro" id="IPR013785">
    <property type="entry name" value="Aldolase_TIM"/>
</dbReference>
<dbReference type="Pfam" id="PF03102">
    <property type="entry name" value="NeuB"/>
    <property type="match status" value="1"/>
</dbReference>
<dbReference type="STRING" id="52689.AKG39_05860"/>
<dbReference type="SUPFAM" id="SSF51269">
    <property type="entry name" value="AFP III-like domain"/>
    <property type="match status" value="1"/>
</dbReference>
<dbReference type="InterPro" id="IPR006190">
    <property type="entry name" value="SAF_AFP_Neu5Ac"/>
</dbReference>
<dbReference type="SMART" id="SM00858">
    <property type="entry name" value="SAF"/>
    <property type="match status" value="1"/>
</dbReference>
<dbReference type="PANTHER" id="PTHR42966:SF2">
    <property type="entry name" value="PSEUDAMINIC ACID SYNTHASE"/>
    <property type="match status" value="1"/>
</dbReference>
<dbReference type="NCBIfam" id="TIGR03586">
    <property type="entry name" value="PseI"/>
    <property type="match status" value="1"/>
</dbReference>
<dbReference type="InterPro" id="IPR020030">
    <property type="entry name" value="Pseudaminic_synth_PseI"/>
</dbReference>
<evidence type="ECO:0000313" key="2">
    <source>
        <dbReference type="EMBL" id="KNZ42662.1"/>
    </source>
</evidence>
<dbReference type="GO" id="GO:0016051">
    <property type="term" value="P:carbohydrate biosynthetic process"/>
    <property type="evidence" value="ECO:0007669"/>
    <property type="project" value="InterPro"/>
</dbReference>
<dbReference type="RefSeq" id="WP_050739429.1">
    <property type="nucleotide sequence ID" value="NZ_LGYO01000011.1"/>
</dbReference>
<evidence type="ECO:0000259" key="1">
    <source>
        <dbReference type="PROSITE" id="PS50844"/>
    </source>
</evidence>